<organism evidence="5 6">
    <name type="scientific">Vibrio aerogenes CECT 7868</name>
    <dbReference type="NCBI Taxonomy" id="1216006"/>
    <lineage>
        <taxon>Bacteria</taxon>
        <taxon>Pseudomonadati</taxon>
        <taxon>Pseudomonadota</taxon>
        <taxon>Gammaproteobacteria</taxon>
        <taxon>Vibrionales</taxon>
        <taxon>Vibrionaceae</taxon>
        <taxon>Vibrio</taxon>
    </lineage>
</organism>
<evidence type="ECO:0000313" key="6">
    <source>
        <dbReference type="Proteomes" id="UP000184608"/>
    </source>
</evidence>
<evidence type="ECO:0000259" key="4">
    <source>
        <dbReference type="PROSITE" id="PS50949"/>
    </source>
</evidence>
<keyword evidence="1" id="KW-0805">Transcription regulation</keyword>
<evidence type="ECO:0000256" key="3">
    <source>
        <dbReference type="ARBA" id="ARBA00023163"/>
    </source>
</evidence>
<name>A0A1M5ZJW5_9VIBR</name>
<dbReference type="SUPFAM" id="SSF46785">
    <property type="entry name" value="Winged helix' DNA-binding domain"/>
    <property type="match status" value="1"/>
</dbReference>
<evidence type="ECO:0000256" key="2">
    <source>
        <dbReference type="ARBA" id="ARBA00023125"/>
    </source>
</evidence>
<proteinExistence type="predicted"/>
<dbReference type="InterPro" id="IPR036390">
    <property type="entry name" value="WH_DNA-bd_sf"/>
</dbReference>
<dbReference type="PANTHER" id="PTHR43537:SF51">
    <property type="entry name" value="HTH-TYPE TRANSCRIPTIONAL REGULATOR LGOR-RELATED"/>
    <property type="match status" value="1"/>
</dbReference>
<gene>
    <name evidence="5" type="ORF">VA7868_02833</name>
</gene>
<dbReference type="InterPro" id="IPR000524">
    <property type="entry name" value="Tscrpt_reg_HTH_GntR"/>
</dbReference>
<protein>
    <submittedName>
        <fullName evidence="5">Bacterial regulatory proteins, gntR family</fullName>
    </submittedName>
</protein>
<dbReference type="GO" id="GO:0003700">
    <property type="term" value="F:DNA-binding transcription factor activity"/>
    <property type="evidence" value="ECO:0007669"/>
    <property type="project" value="InterPro"/>
</dbReference>
<dbReference type="PRINTS" id="PR00035">
    <property type="entry name" value="HTHGNTR"/>
</dbReference>
<dbReference type="Gene3D" id="1.10.10.10">
    <property type="entry name" value="Winged helix-like DNA-binding domain superfamily/Winged helix DNA-binding domain"/>
    <property type="match status" value="1"/>
</dbReference>
<dbReference type="Pfam" id="PF00392">
    <property type="entry name" value="GntR"/>
    <property type="match status" value="1"/>
</dbReference>
<sequence length="200" mass="23158">MERIDFTNTKDEVAEIIKREIIAGNITNQHTITQNYIAEQFGLSRMPIREAFNTLIQEGLIIKLNNRKLKVVEINTRTLTIYNQMLSAAEYVLLMSFREDKRVYQTLSEQLQASGHPQQDLIAFHHALSEMTSDDYTRHYHLSTLNIFWMHSIRYCHPDCALSVSYIKKALELLHNEAIDEIHIQSLVASANQTILNAIK</sequence>
<dbReference type="RefSeq" id="WP_073604474.1">
    <property type="nucleotide sequence ID" value="NZ_FQXZ01000031.1"/>
</dbReference>
<dbReference type="PROSITE" id="PS50949">
    <property type="entry name" value="HTH_GNTR"/>
    <property type="match status" value="1"/>
</dbReference>
<dbReference type="SMART" id="SM00345">
    <property type="entry name" value="HTH_GNTR"/>
    <property type="match status" value="1"/>
</dbReference>
<feature type="domain" description="HTH gntR-type" evidence="4">
    <location>
        <begin position="7"/>
        <end position="74"/>
    </location>
</feature>
<accession>A0A1M5ZJW5</accession>
<dbReference type="STRING" id="1216006.VA7868_02833"/>
<keyword evidence="3" id="KW-0804">Transcription</keyword>
<keyword evidence="2" id="KW-0238">DNA-binding</keyword>
<evidence type="ECO:0000256" key="1">
    <source>
        <dbReference type="ARBA" id="ARBA00023015"/>
    </source>
</evidence>
<keyword evidence="6" id="KW-1185">Reference proteome</keyword>
<evidence type="ECO:0000313" key="5">
    <source>
        <dbReference type="EMBL" id="SHI24530.1"/>
    </source>
</evidence>
<dbReference type="GO" id="GO:0003677">
    <property type="term" value="F:DNA binding"/>
    <property type="evidence" value="ECO:0007669"/>
    <property type="project" value="UniProtKB-KW"/>
</dbReference>
<dbReference type="EMBL" id="FQXZ01000031">
    <property type="protein sequence ID" value="SHI24530.1"/>
    <property type="molecule type" value="Genomic_DNA"/>
</dbReference>
<dbReference type="Proteomes" id="UP000184608">
    <property type="component" value="Unassembled WGS sequence"/>
</dbReference>
<reference evidence="5 6" key="1">
    <citation type="submission" date="2016-11" db="EMBL/GenBank/DDBJ databases">
        <authorList>
            <person name="Jaros S."/>
            <person name="Januszkiewicz K."/>
            <person name="Wedrychowicz H."/>
        </authorList>
    </citation>
    <scope>NUCLEOTIDE SEQUENCE [LARGE SCALE GENOMIC DNA]</scope>
    <source>
        <strain evidence="5 6">CECT 7868</strain>
    </source>
</reference>
<dbReference type="InterPro" id="IPR036388">
    <property type="entry name" value="WH-like_DNA-bd_sf"/>
</dbReference>
<dbReference type="AlphaFoldDB" id="A0A1M5ZJW5"/>
<dbReference type="PANTHER" id="PTHR43537">
    <property type="entry name" value="TRANSCRIPTIONAL REGULATOR, GNTR FAMILY"/>
    <property type="match status" value="1"/>
</dbReference>